<keyword evidence="2" id="KW-1185">Reference proteome</keyword>
<reference evidence="1 2" key="1">
    <citation type="submission" date="2018-08" db="EMBL/GenBank/DDBJ databases">
        <title>Sequencing the genomes of 1000 actinobacteria strains.</title>
        <authorList>
            <person name="Klenk H.-P."/>
        </authorList>
    </citation>
    <scope>NUCLEOTIDE SEQUENCE [LARGE SCALE GENOMIC DNA]</scope>
    <source>
        <strain evidence="1 2">DSM 44099</strain>
    </source>
</reference>
<dbReference type="Proteomes" id="UP000256913">
    <property type="component" value="Unassembled WGS sequence"/>
</dbReference>
<evidence type="ECO:0000313" key="2">
    <source>
        <dbReference type="Proteomes" id="UP000256913"/>
    </source>
</evidence>
<evidence type="ECO:0000313" key="1">
    <source>
        <dbReference type="EMBL" id="REF99896.1"/>
    </source>
</evidence>
<gene>
    <name evidence="1" type="ORF">DFJ67_5940</name>
</gene>
<sequence>MRTTIVDGNDWLDPQWRAGADAWVTERLAAAGTLVDGPIEQTRVRPWSVSHRVPTAGGWHWFKANTYGCRYEAALASALATWVPSAVLAPVAVHAERGWLLTADAGPILRETTPTLAQWAALLEEYAELQRTLAGRADEMVALGVPDQRPALLPALLGDLLDDPAVRADLGAERLAAVTAMAPDVARWSEELAADGLGASLQHDDLHDGNVFAAGYRFFDWGDASVAHPFGTLLVTLSSAGYTFGLDPGAPELLRLRDAYLSGWPGDPAALRHSATLACRVTRVSRALSWRRSLHRSALPLDDGVRTAPAEWLAELTEPDVL</sequence>
<dbReference type="SUPFAM" id="SSF56112">
    <property type="entry name" value="Protein kinase-like (PK-like)"/>
    <property type="match status" value="1"/>
</dbReference>
<name>A0A3D9ZR88_9ACTN</name>
<dbReference type="RefSeq" id="WP_239097477.1">
    <property type="nucleotide sequence ID" value="NZ_BONB01000054.1"/>
</dbReference>
<accession>A0A3D9ZR88</accession>
<organism evidence="1 2">
    <name type="scientific">Asanoa ferruginea</name>
    <dbReference type="NCBI Taxonomy" id="53367"/>
    <lineage>
        <taxon>Bacteria</taxon>
        <taxon>Bacillati</taxon>
        <taxon>Actinomycetota</taxon>
        <taxon>Actinomycetes</taxon>
        <taxon>Micromonosporales</taxon>
        <taxon>Micromonosporaceae</taxon>
        <taxon>Asanoa</taxon>
    </lineage>
</organism>
<dbReference type="InterPro" id="IPR011009">
    <property type="entry name" value="Kinase-like_dom_sf"/>
</dbReference>
<comment type="caution">
    <text evidence="1">The sequence shown here is derived from an EMBL/GenBank/DDBJ whole genome shotgun (WGS) entry which is preliminary data.</text>
</comment>
<dbReference type="EMBL" id="QUMQ01000001">
    <property type="protein sequence ID" value="REF99896.1"/>
    <property type="molecule type" value="Genomic_DNA"/>
</dbReference>
<protein>
    <submittedName>
        <fullName evidence="1">Uncharacterized protein</fullName>
    </submittedName>
</protein>
<proteinExistence type="predicted"/>
<dbReference type="AlphaFoldDB" id="A0A3D9ZR88"/>